<dbReference type="SUPFAM" id="SSF52172">
    <property type="entry name" value="CheY-like"/>
    <property type="match status" value="1"/>
</dbReference>
<dbReference type="RefSeq" id="WP_284273904.1">
    <property type="nucleotide sequence ID" value="NZ_BSOW01000038.1"/>
</dbReference>
<accession>A0ABQ6BDV5</accession>
<feature type="domain" description="Response regulatory" evidence="2">
    <location>
        <begin position="11"/>
        <end position="120"/>
    </location>
</feature>
<evidence type="ECO:0000313" key="3">
    <source>
        <dbReference type="EMBL" id="GLR90831.1"/>
    </source>
</evidence>
<protein>
    <submittedName>
        <fullName evidence="3">Response regulator</fullName>
    </submittedName>
</protein>
<proteinExistence type="predicted"/>
<gene>
    <name evidence="3" type="primary">exsF_2</name>
    <name evidence="3" type="ORF">GCM10007857_75470</name>
</gene>
<keyword evidence="1" id="KW-0597">Phosphoprotein</keyword>
<dbReference type="PROSITE" id="PS50110">
    <property type="entry name" value="RESPONSE_REGULATORY"/>
    <property type="match status" value="1"/>
</dbReference>
<dbReference type="EMBL" id="BSOW01000038">
    <property type="protein sequence ID" value="GLR90831.1"/>
    <property type="molecule type" value="Genomic_DNA"/>
</dbReference>
<feature type="modified residue" description="4-aspartylphosphate" evidence="1">
    <location>
        <position position="60"/>
    </location>
</feature>
<dbReference type="Gene3D" id="3.40.50.2300">
    <property type="match status" value="1"/>
</dbReference>
<evidence type="ECO:0000259" key="2">
    <source>
        <dbReference type="PROSITE" id="PS50110"/>
    </source>
</evidence>
<dbReference type="InterPro" id="IPR011006">
    <property type="entry name" value="CheY-like_superfamily"/>
</dbReference>
<dbReference type="SMART" id="SM00448">
    <property type="entry name" value="REC"/>
    <property type="match status" value="1"/>
</dbReference>
<dbReference type="Proteomes" id="UP001156905">
    <property type="component" value="Unassembled WGS sequence"/>
</dbReference>
<evidence type="ECO:0000256" key="1">
    <source>
        <dbReference type="PROSITE-ProRule" id="PRU00169"/>
    </source>
</evidence>
<reference evidence="4" key="1">
    <citation type="journal article" date="2019" name="Int. J. Syst. Evol. Microbiol.">
        <title>The Global Catalogue of Microorganisms (GCM) 10K type strain sequencing project: providing services to taxonomists for standard genome sequencing and annotation.</title>
        <authorList>
            <consortium name="The Broad Institute Genomics Platform"/>
            <consortium name="The Broad Institute Genome Sequencing Center for Infectious Disease"/>
            <person name="Wu L."/>
            <person name="Ma J."/>
        </authorList>
    </citation>
    <scope>NUCLEOTIDE SEQUENCE [LARGE SCALE GENOMIC DNA]</scope>
    <source>
        <strain evidence="4">NBRC 102520</strain>
    </source>
</reference>
<keyword evidence="4" id="KW-1185">Reference proteome</keyword>
<sequence length="129" mass="14298">MIHQAPMKGCRVLIVEDEYLVGDDLADALRTRGAQVIGPIPELAAALSVSHDSFDVAVLDVNLRGETSYPLADELMRNGKPFVFTTGYCADMIPSRFQNVRRWEKPWQLEDVTADIAQMCSKHQPPVAA</sequence>
<comment type="caution">
    <text evidence="3">The sequence shown here is derived from an EMBL/GenBank/DDBJ whole genome shotgun (WGS) entry which is preliminary data.</text>
</comment>
<organism evidence="3 4">
    <name type="scientific">Bradyrhizobium iriomotense</name>
    <dbReference type="NCBI Taxonomy" id="441950"/>
    <lineage>
        <taxon>Bacteria</taxon>
        <taxon>Pseudomonadati</taxon>
        <taxon>Pseudomonadota</taxon>
        <taxon>Alphaproteobacteria</taxon>
        <taxon>Hyphomicrobiales</taxon>
        <taxon>Nitrobacteraceae</taxon>
        <taxon>Bradyrhizobium</taxon>
    </lineage>
</organism>
<dbReference type="InterPro" id="IPR001789">
    <property type="entry name" value="Sig_transdc_resp-reg_receiver"/>
</dbReference>
<name>A0ABQ6BDV5_9BRAD</name>
<evidence type="ECO:0000313" key="4">
    <source>
        <dbReference type="Proteomes" id="UP001156905"/>
    </source>
</evidence>